<evidence type="ECO:0000259" key="5">
    <source>
        <dbReference type="SMART" id="SM00701"/>
    </source>
</evidence>
<protein>
    <recommendedName>
        <fullName evidence="5">Peptidoglycan recognition protein family domain-containing protein</fullName>
    </recommendedName>
</protein>
<reference evidence="6" key="1">
    <citation type="submission" date="2019-05" db="EMBL/GenBank/DDBJ databases">
        <title>Annotation for the trematode Fasciolopsis buski.</title>
        <authorList>
            <person name="Choi Y.-J."/>
        </authorList>
    </citation>
    <scope>NUCLEOTIDE SEQUENCE</scope>
    <source>
        <strain evidence="6">HT</strain>
        <tissue evidence="6">Whole worm</tissue>
    </source>
</reference>
<dbReference type="Proteomes" id="UP000728185">
    <property type="component" value="Unassembled WGS sequence"/>
</dbReference>
<dbReference type="GO" id="GO:0008745">
    <property type="term" value="F:N-acetylmuramoyl-L-alanine amidase activity"/>
    <property type="evidence" value="ECO:0007669"/>
    <property type="project" value="InterPro"/>
</dbReference>
<keyword evidence="7" id="KW-1185">Reference proteome</keyword>
<dbReference type="SMART" id="SM00701">
    <property type="entry name" value="PGRP"/>
    <property type="match status" value="1"/>
</dbReference>
<evidence type="ECO:0000256" key="1">
    <source>
        <dbReference type="ARBA" id="ARBA00007553"/>
    </source>
</evidence>
<accession>A0A8E0RPP8</accession>
<feature type="transmembrane region" description="Helical" evidence="3">
    <location>
        <begin position="830"/>
        <end position="850"/>
    </location>
</feature>
<dbReference type="InterPro" id="IPR036505">
    <property type="entry name" value="Amidase/PGRP_sf"/>
</dbReference>
<feature type="chain" id="PRO_5034830403" description="Peptidoglycan recognition protein family domain-containing protein" evidence="4">
    <location>
        <begin position="19"/>
        <end position="1136"/>
    </location>
</feature>
<feature type="signal peptide" evidence="4">
    <location>
        <begin position="1"/>
        <end position="18"/>
    </location>
</feature>
<comment type="similarity">
    <text evidence="1">Belongs to the N-acetylmuramoyl-L-alanine amidase 2 family.</text>
</comment>
<evidence type="ECO:0000256" key="2">
    <source>
        <dbReference type="SAM" id="MobiDB-lite"/>
    </source>
</evidence>
<dbReference type="GO" id="GO:0009253">
    <property type="term" value="P:peptidoglycan catabolic process"/>
    <property type="evidence" value="ECO:0007669"/>
    <property type="project" value="InterPro"/>
</dbReference>
<sequence length="1136" mass="131180">MWMIVTVLLLGNVLILRALEEDSFYGKPEGRCIGRFSHVRAKPKSDVEAIMEFEPRSSREASCFLACRLHKGCWAFEMKQLGWRITCVLYGNESYELNSSENMMYIWKCHKGIPLCRSVSHDRCPGQWVTESSLSLILEAVKTIKDEELDNQSEQPYSYPYSENYNSETSLGRLVCAQPSRKNISLDQCKEECLRNRYCTIINYRPSSTAASGKTHPSACLLVDFDSQFPQYESPKKHPSTTDDTNSIAKEIIQLISELPEDWFELNIPKAVRWTCCSKWWEKVDYSSEIQRQLRISCRVDQAHSPRGLHFQPNEPSSAATVLKQCSCGGYWFLEAGESTPDKTVNSMGELKQLITRTFTRHAFPNGSVDLVKVIGLFYTQNPLDCVAECFENPCCIGPIYDIHRWRCILFGPFDVPVVCSAKNAVDWYGEYEWGDATDISRLELTQAPLLVWKIKCCHWSASASKKNRGPADERESDGKTRGIKNAFHPNQLTLCMCEDARHKQILMANRKDLECISKLNYEKWKSQEPTKFALAPAAFVVNRMDKIAVFTEKKLEMISFDDSRWKQGYFTNRDRIWIPVLSNLFLDLKQWAGPLDRLASCSLLRCRVQVDNNVTKLKPPEYVPSTWDPTEPKLKILSPEQWLEPTCTQRASFRPYRPNVHIRKIVVHDFQGRKFRCFLPRVCSHYLRQVVLEQMKEGLRGIGFNYMIGNDGTVYEGRGMDYEGQHTHGHNLNSYGIAFIGWYPVHSIPFAPLTSFLYLIQYLRYYKRITKDFVVYTHENLQPSECPGNALQMLMNSWFRRDHDGVSTQSDPCSLKPAQYSSKLSIKCLWILSALVIVAAGLLVGRVLMDFQFTKSLQTGGTASRIEHTLECQQWSEVCRRVIRDQQEFRQTDIHPILCQGRYDSFLHAYVRTTEVKLRLAFHDDLKSRGFGKEIALITLFCQSWRSILERTSILPPLILWSLTALRRYFTTEGVRSPIRIQLFTNNTDFMIMVSSVGEPQYETQMKELCSDTSEITNIFSTKSVWNPFCGPRLRLSCLKCDLCQPVEERESFRSLERRKRTGMKSLVGSNRHSNRKKNTYSTSPHEWFQFVESQKDYAKIPEPVTGRYSNFQEFLVYEESRLDRVCSSAWITPG</sequence>
<keyword evidence="3" id="KW-0472">Membrane</keyword>
<dbReference type="Gene3D" id="3.40.80.10">
    <property type="entry name" value="Peptidoglycan recognition protein-like"/>
    <property type="match status" value="1"/>
</dbReference>
<feature type="domain" description="Peptidoglycan recognition protein family" evidence="5">
    <location>
        <begin position="646"/>
        <end position="783"/>
    </location>
</feature>
<dbReference type="PANTHER" id="PTHR11022">
    <property type="entry name" value="PEPTIDOGLYCAN RECOGNITION PROTEIN"/>
    <property type="match status" value="1"/>
</dbReference>
<name>A0A8E0RPP8_9TREM</name>
<dbReference type="GO" id="GO:0008270">
    <property type="term" value="F:zinc ion binding"/>
    <property type="evidence" value="ECO:0007669"/>
    <property type="project" value="InterPro"/>
</dbReference>
<evidence type="ECO:0000256" key="3">
    <source>
        <dbReference type="SAM" id="Phobius"/>
    </source>
</evidence>
<dbReference type="CDD" id="cd06583">
    <property type="entry name" value="PGRP"/>
    <property type="match status" value="1"/>
</dbReference>
<evidence type="ECO:0000256" key="4">
    <source>
        <dbReference type="SAM" id="SignalP"/>
    </source>
</evidence>
<feature type="transmembrane region" description="Helical" evidence="3">
    <location>
        <begin position="736"/>
        <end position="761"/>
    </location>
</feature>
<dbReference type="InterPro" id="IPR006619">
    <property type="entry name" value="PGRP_domain_met/bac"/>
</dbReference>
<dbReference type="EMBL" id="LUCM01007456">
    <property type="protein sequence ID" value="KAA0189897.1"/>
    <property type="molecule type" value="Genomic_DNA"/>
</dbReference>
<evidence type="ECO:0000313" key="7">
    <source>
        <dbReference type="Proteomes" id="UP000728185"/>
    </source>
</evidence>
<dbReference type="OrthoDB" id="10001926at2759"/>
<keyword evidence="4" id="KW-0732">Signal</keyword>
<feature type="compositionally biased region" description="Basic and acidic residues" evidence="2">
    <location>
        <begin position="470"/>
        <end position="481"/>
    </location>
</feature>
<organism evidence="6 7">
    <name type="scientific">Fasciolopsis buskii</name>
    <dbReference type="NCBI Taxonomy" id="27845"/>
    <lineage>
        <taxon>Eukaryota</taxon>
        <taxon>Metazoa</taxon>
        <taxon>Spiralia</taxon>
        <taxon>Lophotrochozoa</taxon>
        <taxon>Platyhelminthes</taxon>
        <taxon>Trematoda</taxon>
        <taxon>Digenea</taxon>
        <taxon>Plagiorchiida</taxon>
        <taxon>Echinostomata</taxon>
        <taxon>Echinostomatoidea</taxon>
        <taxon>Fasciolidae</taxon>
        <taxon>Fasciolopsis</taxon>
    </lineage>
</organism>
<comment type="caution">
    <text evidence="6">The sequence shown here is derived from an EMBL/GenBank/DDBJ whole genome shotgun (WGS) entry which is preliminary data.</text>
</comment>
<dbReference type="Pfam" id="PF01510">
    <property type="entry name" value="Amidase_2"/>
    <property type="match status" value="1"/>
</dbReference>
<dbReference type="InterPro" id="IPR002502">
    <property type="entry name" value="Amidase_domain"/>
</dbReference>
<evidence type="ECO:0000313" key="6">
    <source>
        <dbReference type="EMBL" id="KAA0189897.1"/>
    </source>
</evidence>
<keyword evidence="3" id="KW-0812">Transmembrane</keyword>
<proteinExistence type="inferred from homology"/>
<dbReference type="AlphaFoldDB" id="A0A8E0RPP8"/>
<feature type="region of interest" description="Disordered" evidence="2">
    <location>
        <begin position="464"/>
        <end position="483"/>
    </location>
</feature>
<keyword evidence="3" id="KW-1133">Transmembrane helix</keyword>
<dbReference type="PANTHER" id="PTHR11022:SF41">
    <property type="entry name" value="PEPTIDOGLYCAN-RECOGNITION PROTEIN LC-RELATED"/>
    <property type="match status" value="1"/>
</dbReference>
<gene>
    <name evidence="6" type="ORF">FBUS_03115</name>
</gene>
<dbReference type="SUPFAM" id="SSF55846">
    <property type="entry name" value="N-acetylmuramoyl-L-alanine amidase-like"/>
    <property type="match status" value="1"/>
</dbReference>
<dbReference type="InterPro" id="IPR015510">
    <property type="entry name" value="PGRP"/>
</dbReference>